<dbReference type="Gene3D" id="3.20.20.70">
    <property type="entry name" value="Aldolase class I"/>
    <property type="match status" value="1"/>
</dbReference>
<sequence length="536" mass="55894">MITPYTCGGELVAGGGEGQASAIVWAIGGSDCSAGAGIQADLQAINGLGAHGCTVVTAVTAQNSVAVSQVNPVSDLVLQSQLDVLLADLPPRIIKIGLLATVSQVVMVSQWLQQLKQTSEQTGHRVPLVIYDPVAVASSGDNLVAESTLAAVTKHLLPWIDLLTPNAMEAAQLAGMALQDDLLPEPVIKQLLALGVGSVLLKGGHYQLLADHCLDYWSNGDSQRYLSAPRLDTAHGHGTGCSLASAIAAIWAQGYALEDALVFARGYLQQGLAAAVSVGAGAGPVKHLGWPTDSVMLPRVGASLAELTASDELVSPVPFAPCPQRLGLYPVVDSVAWLARLLAAGVKTLQLRIKDPQSPDLRQQIAAAVALGHQYQARLFINDHWQLAIELGAYGVHLGQEDLQTADLAAIKRAGLRLGISTHGIYELLRAAQLRPSYLALGHIFATQTKQMPSQPQGLFRLAQQVQLLPNTPLVAIGGIDAERASAVMNTGVGSFAVVSAITKATAAESMIAKLQHIAGDPVAVAETNRVAGACL</sequence>
<feature type="binding site" evidence="13">
    <location>
        <position position="479"/>
    </location>
    <ligand>
        <name>2-[(2R,5Z)-2-carboxy-4-methylthiazol-5(2H)-ylidene]ethyl phosphate</name>
        <dbReference type="ChEBI" id="CHEBI:62899"/>
    </ligand>
</feature>
<evidence type="ECO:0000256" key="4">
    <source>
        <dbReference type="ARBA" id="ARBA00022741"/>
    </source>
</evidence>
<evidence type="ECO:0000256" key="5">
    <source>
        <dbReference type="ARBA" id="ARBA00022777"/>
    </source>
</evidence>
<comment type="catalytic activity">
    <reaction evidence="10 13">
        <text>4-methyl-5-(2-phosphooxyethyl)-thiazole + 4-amino-2-methyl-5-(diphosphooxymethyl)pyrimidine + H(+) = thiamine phosphate + diphosphate</text>
        <dbReference type="Rhea" id="RHEA:22328"/>
        <dbReference type="ChEBI" id="CHEBI:15378"/>
        <dbReference type="ChEBI" id="CHEBI:33019"/>
        <dbReference type="ChEBI" id="CHEBI:37575"/>
        <dbReference type="ChEBI" id="CHEBI:57841"/>
        <dbReference type="ChEBI" id="CHEBI:58296"/>
        <dbReference type="EC" id="2.5.1.3"/>
    </reaction>
</comment>
<protein>
    <recommendedName>
        <fullName evidence="13">Thiamine-phosphate synthase</fullName>
        <shortName evidence="13">TP synthase</shortName>
        <shortName evidence="13">TPS</shortName>
        <ecNumber evidence="13">2.5.1.3</ecNumber>
    </recommendedName>
    <alternativeName>
        <fullName evidence="13">Thiamine-phosphate pyrophosphorylase</fullName>
        <shortName evidence="13">TMP pyrophosphorylase</shortName>
        <shortName evidence="13">TMP-PPase</shortName>
    </alternativeName>
</protein>
<evidence type="ECO:0000259" key="15">
    <source>
        <dbReference type="Pfam" id="PF08543"/>
    </source>
</evidence>
<evidence type="ECO:0000256" key="9">
    <source>
        <dbReference type="ARBA" id="ARBA00023268"/>
    </source>
</evidence>
<evidence type="ECO:0000256" key="13">
    <source>
        <dbReference type="HAMAP-Rule" id="MF_00097"/>
    </source>
</evidence>
<dbReference type="RefSeq" id="WP_130566725.1">
    <property type="nucleotide sequence ID" value="NZ_SHLY01000003.1"/>
</dbReference>
<dbReference type="InterPro" id="IPR022998">
    <property type="entry name" value="ThiamineP_synth_TenI"/>
</dbReference>
<evidence type="ECO:0000256" key="10">
    <source>
        <dbReference type="ARBA" id="ARBA00047334"/>
    </source>
</evidence>
<dbReference type="EC" id="2.5.1.3" evidence="13"/>
<feature type="binding site" evidence="13">
    <location>
        <begin position="499"/>
        <end position="500"/>
    </location>
    <ligand>
        <name>2-[(2R,5Z)-2-carboxy-4-methylthiazol-5(2H)-ylidene]ethyl phosphate</name>
        <dbReference type="ChEBI" id="CHEBI:62899"/>
    </ligand>
</feature>
<keyword evidence="9" id="KW-0511">Multifunctional enzyme</keyword>
<evidence type="ECO:0000256" key="11">
    <source>
        <dbReference type="ARBA" id="ARBA00047851"/>
    </source>
</evidence>
<evidence type="ECO:0000256" key="3">
    <source>
        <dbReference type="ARBA" id="ARBA00022723"/>
    </source>
</evidence>
<keyword evidence="7 13" id="KW-0460">Magnesium</keyword>
<dbReference type="NCBIfam" id="TIGR00097">
    <property type="entry name" value="HMP-P_kinase"/>
    <property type="match status" value="1"/>
</dbReference>
<organism evidence="16 17">
    <name type="scientific">Corallincola spongiicola</name>
    <dbReference type="NCBI Taxonomy" id="2520508"/>
    <lineage>
        <taxon>Bacteria</taxon>
        <taxon>Pseudomonadati</taxon>
        <taxon>Pseudomonadota</taxon>
        <taxon>Gammaproteobacteria</taxon>
        <taxon>Alteromonadales</taxon>
        <taxon>Psychromonadaceae</taxon>
        <taxon>Corallincola</taxon>
    </lineage>
</organism>
<proteinExistence type="inferred from homology"/>
<dbReference type="HAMAP" id="MF_00097">
    <property type="entry name" value="TMP_synthase"/>
    <property type="match status" value="1"/>
</dbReference>
<comment type="catalytic activity">
    <reaction evidence="11 13">
        <text>2-(2-carboxy-4-methylthiazol-5-yl)ethyl phosphate + 4-amino-2-methyl-5-(diphosphooxymethyl)pyrimidine + 2 H(+) = thiamine phosphate + CO2 + diphosphate</text>
        <dbReference type="Rhea" id="RHEA:47848"/>
        <dbReference type="ChEBI" id="CHEBI:15378"/>
        <dbReference type="ChEBI" id="CHEBI:16526"/>
        <dbReference type="ChEBI" id="CHEBI:33019"/>
        <dbReference type="ChEBI" id="CHEBI:37575"/>
        <dbReference type="ChEBI" id="CHEBI:57841"/>
        <dbReference type="ChEBI" id="CHEBI:62890"/>
        <dbReference type="EC" id="2.5.1.3"/>
    </reaction>
</comment>
<dbReference type="Pfam" id="PF02581">
    <property type="entry name" value="TMP-TENI"/>
    <property type="match status" value="1"/>
</dbReference>
<evidence type="ECO:0000256" key="7">
    <source>
        <dbReference type="ARBA" id="ARBA00022842"/>
    </source>
</evidence>
<dbReference type="CDD" id="cd01169">
    <property type="entry name" value="HMPP_kinase"/>
    <property type="match status" value="1"/>
</dbReference>
<dbReference type="InterPro" id="IPR034291">
    <property type="entry name" value="TMP_synthase"/>
</dbReference>
<accession>A0ABY1WNW6</accession>
<feature type="domain" description="Pyridoxamine kinase/Phosphomethylpyrimidine kinase" evidence="15">
    <location>
        <begin position="31"/>
        <end position="285"/>
    </location>
</feature>
<comment type="catalytic activity">
    <reaction evidence="12 13">
        <text>2-[(2R,5Z)-2-carboxy-4-methylthiazol-5(2H)-ylidene]ethyl phosphate + 4-amino-2-methyl-5-(diphosphooxymethyl)pyrimidine + 2 H(+) = thiamine phosphate + CO2 + diphosphate</text>
        <dbReference type="Rhea" id="RHEA:47844"/>
        <dbReference type="ChEBI" id="CHEBI:15378"/>
        <dbReference type="ChEBI" id="CHEBI:16526"/>
        <dbReference type="ChEBI" id="CHEBI:33019"/>
        <dbReference type="ChEBI" id="CHEBI:37575"/>
        <dbReference type="ChEBI" id="CHEBI:57841"/>
        <dbReference type="ChEBI" id="CHEBI:62899"/>
        <dbReference type="EC" id="2.5.1.3"/>
    </reaction>
</comment>
<dbReference type="Pfam" id="PF08543">
    <property type="entry name" value="Phos_pyr_kin"/>
    <property type="match status" value="1"/>
</dbReference>
<keyword evidence="17" id="KW-1185">Reference proteome</keyword>
<evidence type="ECO:0000256" key="6">
    <source>
        <dbReference type="ARBA" id="ARBA00022840"/>
    </source>
</evidence>
<dbReference type="EMBL" id="SHLY01000003">
    <property type="protein sequence ID" value="TAA45771.1"/>
    <property type="molecule type" value="Genomic_DNA"/>
</dbReference>
<evidence type="ECO:0000256" key="8">
    <source>
        <dbReference type="ARBA" id="ARBA00022977"/>
    </source>
</evidence>
<comment type="pathway">
    <text evidence="1 13">Cofactor biosynthesis; thiamine diphosphate biosynthesis; thiamine phosphate from 4-amino-2-methyl-5-diphosphomethylpyrimidine and 4-methyl-5-(2-phosphoethyl)-thiazole: step 1/1.</text>
</comment>
<keyword evidence="6" id="KW-0067">ATP-binding</keyword>
<feature type="binding site" evidence="13">
    <location>
        <position position="421"/>
    </location>
    <ligand>
        <name>4-amino-2-methyl-5-(diphosphooxymethyl)pyrimidine</name>
        <dbReference type="ChEBI" id="CHEBI:57841"/>
    </ligand>
</feature>
<comment type="caution">
    <text evidence="16">The sequence shown here is derived from an EMBL/GenBank/DDBJ whole genome shotgun (WGS) entry which is preliminary data.</text>
</comment>
<dbReference type="Proteomes" id="UP000292544">
    <property type="component" value="Unassembled WGS sequence"/>
</dbReference>
<comment type="function">
    <text evidence="13">Condenses 4-methyl-5-(beta-hydroxyethyl)thiazole monophosphate (THZ-P) and 2-methyl-4-amino-5-hydroxymethyl pyrimidine pyrophosphate (HMP-PP) to form thiamine monophosphate (TMP).</text>
</comment>
<feature type="binding site" evidence="13">
    <location>
        <position position="450"/>
    </location>
    <ligand>
        <name>4-amino-2-methyl-5-(diphosphooxymethyl)pyrimidine</name>
        <dbReference type="ChEBI" id="CHEBI:57841"/>
    </ligand>
</feature>
<gene>
    <name evidence="13" type="primary">thiE</name>
    <name evidence="16" type="ORF">EXY25_10445</name>
</gene>
<keyword evidence="2 13" id="KW-0808">Transferase</keyword>
<comment type="similarity">
    <text evidence="13">Belongs to the thiamine-phosphate synthase family.</text>
</comment>
<dbReference type="InterPro" id="IPR004399">
    <property type="entry name" value="HMP/HMP-P_kinase_dom"/>
</dbReference>
<keyword evidence="3 13" id="KW-0479">Metal-binding</keyword>
<name>A0ABY1WNW6_9GAMM</name>
<dbReference type="NCBIfam" id="NF002904">
    <property type="entry name" value="PRK03512.1"/>
    <property type="match status" value="1"/>
</dbReference>
<keyword evidence="8 13" id="KW-0784">Thiamine biosynthesis</keyword>
<dbReference type="InterPro" id="IPR029056">
    <property type="entry name" value="Ribokinase-like"/>
</dbReference>
<dbReference type="SUPFAM" id="SSF51391">
    <property type="entry name" value="Thiamin phosphate synthase"/>
    <property type="match status" value="1"/>
</dbReference>
<feature type="binding site" evidence="13">
    <location>
        <begin position="350"/>
        <end position="354"/>
    </location>
    <ligand>
        <name>4-amino-2-methyl-5-(diphosphooxymethyl)pyrimidine</name>
        <dbReference type="ChEBI" id="CHEBI:57841"/>
    </ligand>
</feature>
<keyword evidence="4" id="KW-0547">Nucleotide-binding</keyword>
<feature type="binding site" evidence="13">
    <location>
        <position position="383"/>
    </location>
    <ligand>
        <name>Mg(2+)</name>
        <dbReference type="ChEBI" id="CHEBI:18420"/>
    </ligand>
</feature>
<evidence type="ECO:0000256" key="12">
    <source>
        <dbReference type="ARBA" id="ARBA00047883"/>
    </source>
</evidence>
<dbReference type="CDD" id="cd00564">
    <property type="entry name" value="TMP_TenI"/>
    <property type="match status" value="1"/>
</dbReference>
<keyword evidence="5" id="KW-0418">Kinase</keyword>
<dbReference type="Gene3D" id="3.40.1190.20">
    <property type="match status" value="1"/>
</dbReference>
<feature type="binding site" evidence="13">
    <location>
        <position position="382"/>
    </location>
    <ligand>
        <name>4-amino-2-methyl-5-(diphosphooxymethyl)pyrimidine</name>
        <dbReference type="ChEBI" id="CHEBI:57841"/>
    </ligand>
</feature>
<dbReference type="SUPFAM" id="SSF53613">
    <property type="entry name" value="Ribokinase-like"/>
    <property type="match status" value="1"/>
</dbReference>
<feature type="domain" description="Thiamine phosphate synthase/TenI" evidence="14">
    <location>
        <begin position="333"/>
        <end position="502"/>
    </location>
</feature>
<evidence type="ECO:0000313" key="16">
    <source>
        <dbReference type="EMBL" id="TAA45771.1"/>
    </source>
</evidence>
<feature type="binding site" evidence="13">
    <location>
        <begin position="447"/>
        <end position="449"/>
    </location>
    <ligand>
        <name>2-[(2R,5Z)-2-carboxy-4-methylthiazol-5(2H)-ylidene]ethyl phosphate</name>
        <dbReference type="ChEBI" id="CHEBI:62899"/>
    </ligand>
</feature>
<dbReference type="PANTHER" id="PTHR20858:SF17">
    <property type="entry name" value="HYDROXYMETHYLPYRIMIDINE_PHOSPHOMETHYLPYRIMIDINE KINASE THI20-RELATED"/>
    <property type="match status" value="1"/>
</dbReference>
<feature type="binding site" evidence="13">
    <location>
        <position position="402"/>
    </location>
    <ligand>
        <name>Mg(2+)</name>
        <dbReference type="ChEBI" id="CHEBI:18420"/>
    </ligand>
</feature>
<dbReference type="NCBIfam" id="TIGR00693">
    <property type="entry name" value="thiE"/>
    <property type="match status" value="1"/>
</dbReference>
<dbReference type="InterPro" id="IPR013749">
    <property type="entry name" value="PM/HMP-P_kinase-1"/>
</dbReference>
<dbReference type="PANTHER" id="PTHR20858">
    <property type="entry name" value="PHOSPHOMETHYLPYRIMIDINE KINASE"/>
    <property type="match status" value="1"/>
</dbReference>
<comment type="cofactor">
    <cofactor evidence="13">
        <name>Mg(2+)</name>
        <dbReference type="ChEBI" id="CHEBI:18420"/>
    </cofactor>
    <text evidence="13">Binds 1 Mg(2+) ion per subunit.</text>
</comment>
<reference evidence="17" key="1">
    <citation type="submission" date="2019-02" db="EMBL/GenBank/DDBJ databases">
        <title>Draft genome sequence of Muricauda sp. 176CP4-71.</title>
        <authorList>
            <person name="Park J.-S."/>
        </authorList>
    </citation>
    <scope>NUCLEOTIDE SEQUENCE [LARGE SCALE GENOMIC DNA]</scope>
    <source>
        <strain evidence="17">176GS2-150</strain>
    </source>
</reference>
<evidence type="ECO:0000313" key="17">
    <source>
        <dbReference type="Proteomes" id="UP000292544"/>
    </source>
</evidence>
<evidence type="ECO:0000256" key="1">
    <source>
        <dbReference type="ARBA" id="ARBA00005165"/>
    </source>
</evidence>
<dbReference type="InterPro" id="IPR013785">
    <property type="entry name" value="Aldolase_TIM"/>
</dbReference>
<evidence type="ECO:0000256" key="2">
    <source>
        <dbReference type="ARBA" id="ARBA00022679"/>
    </source>
</evidence>
<evidence type="ECO:0000259" key="14">
    <source>
        <dbReference type="Pfam" id="PF02581"/>
    </source>
</evidence>
<dbReference type="GO" id="GO:0004789">
    <property type="term" value="F:thiamine-phosphate diphosphorylase activity"/>
    <property type="evidence" value="ECO:0007669"/>
    <property type="project" value="UniProtKB-EC"/>
</dbReference>
<dbReference type="InterPro" id="IPR036206">
    <property type="entry name" value="ThiamineP_synth_sf"/>
</dbReference>